<sequence>MNIILTPKQEKFIQAKLQTGKYRNAEELLEIVFRLLDEYEQADADWINSAREKIDVAIATSKQTPPIDGKTFVNQILTQF</sequence>
<dbReference type="OrthoDB" id="573411at2"/>
<comment type="caution">
    <text evidence="2">The sequence shown here is derived from an EMBL/GenBank/DDBJ whole genome shotgun (WGS) entry which is preliminary data.</text>
</comment>
<dbReference type="Proteomes" id="UP000029738">
    <property type="component" value="Unassembled WGS sequence"/>
</dbReference>
<dbReference type="STRING" id="1479485.DA73_0235870"/>
<dbReference type="Gene3D" id="6.10.10.120">
    <property type="entry name" value="Antitoxin ParD1-like"/>
    <property type="match status" value="1"/>
</dbReference>
<gene>
    <name evidence="2" type="ORF">DA73_0235870</name>
    <name evidence="1" type="ORF">DA73_0400034275</name>
</gene>
<accession>A0A0C1QS56</accession>
<keyword evidence="2" id="KW-0238">DNA-binding</keyword>
<dbReference type="InterPro" id="IPR022789">
    <property type="entry name" value="ParD"/>
</dbReference>
<dbReference type="EMBL" id="JHEG02000059">
    <property type="protein sequence ID" value="KIE06693.1"/>
    <property type="molecule type" value="Genomic_DNA"/>
</dbReference>
<dbReference type="AlphaFoldDB" id="A0A0C1QS56"/>
<dbReference type="Pfam" id="PF03693">
    <property type="entry name" value="ParD_antitoxin"/>
    <property type="match status" value="1"/>
</dbReference>
<reference evidence="2" key="1">
    <citation type="journal article" date="2015" name="Genome Announc.">
        <title>Draft Genome Sequence of Tolypothrix boutellei Strain VB521301.</title>
        <authorList>
            <person name="Chandrababunaidu M.M."/>
            <person name="Singh D."/>
            <person name="Sen D."/>
            <person name="Bhan S."/>
            <person name="Das S."/>
            <person name="Gupta A."/>
            <person name="Adhikary S.P."/>
            <person name="Tripathy S."/>
        </authorList>
    </citation>
    <scope>NUCLEOTIDE SEQUENCE</scope>
    <source>
        <strain evidence="2">VB521301</strain>
    </source>
</reference>
<name>A0A0C1QS56_9CYAN</name>
<evidence type="ECO:0000313" key="3">
    <source>
        <dbReference type="Proteomes" id="UP000029738"/>
    </source>
</evidence>
<evidence type="ECO:0000313" key="1">
    <source>
        <dbReference type="EMBL" id="KAF3889969.1"/>
    </source>
</evidence>
<dbReference type="EMBL" id="JHEG04000001">
    <property type="protein sequence ID" value="KAF3889969.1"/>
    <property type="molecule type" value="Genomic_DNA"/>
</dbReference>
<reference evidence="1" key="2">
    <citation type="submission" date="2019-11" db="EMBL/GenBank/DDBJ databases">
        <title>Improved Assembly of Tolypothrix boutellei genome.</title>
        <authorList>
            <person name="Sarangi A.N."/>
            <person name="Mukherjee M."/>
            <person name="Ghosh S."/>
            <person name="Singh D."/>
            <person name="Das A."/>
            <person name="Kant S."/>
            <person name="Prusty A."/>
            <person name="Tripathy S."/>
        </authorList>
    </citation>
    <scope>NUCLEOTIDE SEQUENCE</scope>
    <source>
        <strain evidence="1">VB521301</strain>
    </source>
</reference>
<evidence type="ECO:0000313" key="2">
    <source>
        <dbReference type="EMBL" id="KIE06693.1"/>
    </source>
</evidence>
<organism evidence="2">
    <name type="scientific">Tolypothrix bouteillei VB521301</name>
    <dbReference type="NCBI Taxonomy" id="1479485"/>
    <lineage>
        <taxon>Bacteria</taxon>
        <taxon>Bacillati</taxon>
        <taxon>Cyanobacteriota</taxon>
        <taxon>Cyanophyceae</taxon>
        <taxon>Nostocales</taxon>
        <taxon>Tolypothrichaceae</taxon>
        <taxon>Tolypothrix</taxon>
    </lineage>
</organism>
<dbReference type="InterPro" id="IPR038296">
    <property type="entry name" value="ParD_sf"/>
</dbReference>
<dbReference type="GO" id="GO:0003677">
    <property type="term" value="F:DNA binding"/>
    <property type="evidence" value="ECO:0007669"/>
    <property type="project" value="UniProtKB-KW"/>
</dbReference>
<keyword evidence="3" id="KW-1185">Reference proteome</keyword>
<dbReference type="RefSeq" id="WP_038086819.1">
    <property type="nucleotide sequence ID" value="NZ_JHEG04000001.1"/>
</dbReference>
<proteinExistence type="predicted"/>
<protein>
    <submittedName>
        <fullName evidence="1 2">Transcriptional regulator</fullName>
    </submittedName>
</protein>